<feature type="domain" description="PhnB-like" evidence="1">
    <location>
        <begin position="143"/>
        <end position="262"/>
    </location>
</feature>
<dbReference type="GO" id="GO:0008168">
    <property type="term" value="F:methyltransferase activity"/>
    <property type="evidence" value="ECO:0007669"/>
    <property type="project" value="UniProtKB-KW"/>
</dbReference>
<proteinExistence type="predicted"/>
<evidence type="ECO:0000313" key="3">
    <source>
        <dbReference type="Proteomes" id="UP000184212"/>
    </source>
</evidence>
<evidence type="ECO:0000313" key="2">
    <source>
        <dbReference type="EMBL" id="SHH52211.1"/>
    </source>
</evidence>
<dbReference type="InterPro" id="IPR028973">
    <property type="entry name" value="PhnB-like"/>
</dbReference>
<gene>
    <name evidence="2" type="ORF">SAMN04488109_4180</name>
</gene>
<dbReference type="Pfam" id="PF06983">
    <property type="entry name" value="3-dmu-9_3-mt"/>
    <property type="match status" value="2"/>
</dbReference>
<dbReference type="PIRSF" id="PIRSF021700">
    <property type="entry name" value="3_dmu_93_MTrfase"/>
    <property type="match status" value="1"/>
</dbReference>
<dbReference type="Gene3D" id="3.30.720.100">
    <property type="match status" value="1"/>
</dbReference>
<dbReference type="STRING" id="947013.SAMN04488109_4180"/>
<keyword evidence="2" id="KW-0830">Ubiquinone</keyword>
<dbReference type="PIRSF" id="PIRSF500687">
    <property type="entry name" value="MTase_demethylubiq_bact"/>
    <property type="match status" value="1"/>
</dbReference>
<feature type="domain" description="PhnB-like" evidence="1">
    <location>
        <begin position="7"/>
        <end position="133"/>
    </location>
</feature>
<reference evidence="2 3" key="1">
    <citation type="submission" date="2016-11" db="EMBL/GenBank/DDBJ databases">
        <authorList>
            <person name="Jaros S."/>
            <person name="Januszkiewicz K."/>
            <person name="Wedrychowicz H."/>
        </authorList>
    </citation>
    <scope>NUCLEOTIDE SEQUENCE [LARGE SCALE GENOMIC DNA]</scope>
    <source>
        <strain evidence="2 3">DSM 24574</strain>
    </source>
</reference>
<protein>
    <submittedName>
        <fullName evidence="2">Glyoxalase superfamily enzyme, possibly 3-demethylubiquinone-9 3-methyltransferase</fullName>
    </submittedName>
</protein>
<dbReference type="OrthoDB" id="9806473at2"/>
<dbReference type="CDD" id="cd06588">
    <property type="entry name" value="PhnB_like"/>
    <property type="match status" value="2"/>
</dbReference>
<keyword evidence="2" id="KW-0808">Transferase</keyword>
<dbReference type="Gene3D" id="3.30.720.110">
    <property type="match status" value="1"/>
</dbReference>
<accession>A0A1M5TNH5</accession>
<dbReference type="InterPro" id="IPR009725">
    <property type="entry name" value="3_dmu_93_MTrfase"/>
</dbReference>
<dbReference type="Proteomes" id="UP000184212">
    <property type="component" value="Unassembled WGS sequence"/>
</dbReference>
<dbReference type="Gene3D" id="3.10.180.10">
    <property type="entry name" value="2,3-Dihydroxybiphenyl 1,2-Dioxygenase, domain 1"/>
    <property type="match status" value="1"/>
</dbReference>
<keyword evidence="3" id="KW-1185">Reference proteome</keyword>
<dbReference type="SUPFAM" id="SSF54593">
    <property type="entry name" value="Glyoxalase/Bleomycin resistance protein/Dihydroxybiphenyl dioxygenase"/>
    <property type="match status" value="2"/>
</dbReference>
<dbReference type="InterPro" id="IPR029068">
    <property type="entry name" value="Glyas_Bleomycin-R_OHBP_Dase"/>
</dbReference>
<dbReference type="InterPro" id="IPR027259">
    <property type="entry name" value="MTase_demethylubiq_bac"/>
</dbReference>
<evidence type="ECO:0000259" key="1">
    <source>
        <dbReference type="Pfam" id="PF06983"/>
    </source>
</evidence>
<dbReference type="PANTHER" id="PTHR33990">
    <property type="entry name" value="PROTEIN YJDN-RELATED"/>
    <property type="match status" value="1"/>
</dbReference>
<dbReference type="EMBL" id="FQWQ01000003">
    <property type="protein sequence ID" value="SHH52211.1"/>
    <property type="molecule type" value="Genomic_DNA"/>
</dbReference>
<dbReference type="GO" id="GO:0032259">
    <property type="term" value="P:methylation"/>
    <property type="evidence" value="ECO:0007669"/>
    <property type="project" value="UniProtKB-KW"/>
</dbReference>
<dbReference type="RefSeq" id="WP_073137874.1">
    <property type="nucleotide sequence ID" value="NZ_FQWQ01000003.1"/>
</dbReference>
<organism evidence="2 3">
    <name type="scientific">Chryseolinea serpens</name>
    <dbReference type="NCBI Taxonomy" id="947013"/>
    <lineage>
        <taxon>Bacteria</taxon>
        <taxon>Pseudomonadati</taxon>
        <taxon>Bacteroidota</taxon>
        <taxon>Cytophagia</taxon>
        <taxon>Cytophagales</taxon>
        <taxon>Fulvivirgaceae</taxon>
        <taxon>Chryseolinea</taxon>
    </lineage>
</organism>
<sequence length="303" mass="34272">MTKITKRIATGLWFDTQAEEAANFYTSLFPNSHVGVIARYGKEGYEVHHQPEGQVLTVTFNLDGQEFMGTNGGPLFKMNPTISLFTVCETEAEITKLWKALSKDGTVMMPLDKYDWSEKWGWVSDRYGLSWQLNLGSVKDVGQRITPMVMYVGNQFGKAEEAVKFYTTVFENSSIETIQRYGPEIDGHEGKVMHARFKLAGQTFMAMDGGLQHDFEFNEGIALVVNCETQAEIDNYWKKLTAGGKESMCGWLKDKFGLSWEVAPVQLGEMLIDPDPKKKGRVMNAFLKMRKYDLATLEKEYAG</sequence>
<keyword evidence="2" id="KW-0489">Methyltransferase</keyword>
<dbReference type="AlphaFoldDB" id="A0A1M5TNH5"/>
<name>A0A1M5TNH5_9BACT</name>